<comment type="caution">
    <text evidence="1">The sequence shown here is derived from an EMBL/GenBank/DDBJ whole genome shotgun (WGS) entry which is preliminary data.</text>
</comment>
<dbReference type="PANTHER" id="PTHR12459:SF15">
    <property type="entry name" value="TRANSMEMBRANE PROTEIN 135"/>
    <property type="match status" value="1"/>
</dbReference>
<keyword evidence="1" id="KW-0812">Transmembrane</keyword>
<dbReference type="Proteomes" id="UP001054945">
    <property type="component" value="Unassembled WGS sequence"/>
</dbReference>
<dbReference type="InterPro" id="IPR026749">
    <property type="entry name" value="Tmem135"/>
</dbReference>
<keyword evidence="2" id="KW-1185">Reference proteome</keyword>
<dbReference type="AlphaFoldDB" id="A0AAV4QMG5"/>
<proteinExistence type="predicted"/>
<protein>
    <submittedName>
        <fullName evidence="1">Transmembrane protein 135 homolog</fullName>
    </submittedName>
</protein>
<gene>
    <name evidence="1" type="primary">tmem-135</name>
    <name evidence="1" type="ORF">CEXT_141021</name>
</gene>
<keyword evidence="1" id="KW-0472">Membrane</keyword>
<sequence length="218" mass="25264">MPNINNLLDDAGNTFFQRMWSTTKHPCCPHPTSCVQYTLQGFLRPFLIGYLAFSGIRCFSMSKKILRNPTILFRLLTQKKTLNLGLFLGGFGELFRFVNCLLRSTISLYLMWKLIENGYLLGIEEGVLPHIRGSMLMLYATSTAFLFYAAVLEPHNLKPAYLKFLTRLTHNKIGEINRHVLDIFGTHSSRLYTDFWPELELKHTSRVFQESVLLWLIH</sequence>
<evidence type="ECO:0000313" key="1">
    <source>
        <dbReference type="EMBL" id="GIY09281.1"/>
    </source>
</evidence>
<accession>A0AAV4QMG5</accession>
<name>A0AAV4QMG5_CAEEX</name>
<evidence type="ECO:0000313" key="2">
    <source>
        <dbReference type="Proteomes" id="UP001054945"/>
    </source>
</evidence>
<reference evidence="1 2" key="1">
    <citation type="submission" date="2021-06" db="EMBL/GenBank/DDBJ databases">
        <title>Caerostris extrusa draft genome.</title>
        <authorList>
            <person name="Kono N."/>
            <person name="Arakawa K."/>
        </authorList>
    </citation>
    <scope>NUCLEOTIDE SEQUENCE [LARGE SCALE GENOMIC DNA]</scope>
</reference>
<dbReference type="PANTHER" id="PTHR12459">
    <property type="entry name" value="TRANSMEMBRANE PROTEIN 135-RELATED"/>
    <property type="match status" value="1"/>
</dbReference>
<dbReference type="EMBL" id="BPLR01006352">
    <property type="protein sequence ID" value="GIY09281.1"/>
    <property type="molecule type" value="Genomic_DNA"/>
</dbReference>
<organism evidence="1 2">
    <name type="scientific">Caerostris extrusa</name>
    <name type="common">Bark spider</name>
    <name type="synonym">Caerostris bankana</name>
    <dbReference type="NCBI Taxonomy" id="172846"/>
    <lineage>
        <taxon>Eukaryota</taxon>
        <taxon>Metazoa</taxon>
        <taxon>Ecdysozoa</taxon>
        <taxon>Arthropoda</taxon>
        <taxon>Chelicerata</taxon>
        <taxon>Arachnida</taxon>
        <taxon>Araneae</taxon>
        <taxon>Araneomorphae</taxon>
        <taxon>Entelegynae</taxon>
        <taxon>Araneoidea</taxon>
        <taxon>Araneidae</taxon>
        <taxon>Caerostris</taxon>
    </lineage>
</organism>